<evidence type="ECO:0000256" key="4">
    <source>
        <dbReference type="ARBA" id="ARBA00022777"/>
    </source>
</evidence>
<reference evidence="14" key="1">
    <citation type="submission" date="2024-02" db="UniProtKB">
        <authorList>
            <consortium name="WormBaseParasite"/>
        </authorList>
    </citation>
    <scope>IDENTIFICATION</scope>
</reference>
<dbReference type="GO" id="GO:0043235">
    <property type="term" value="C:receptor complex"/>
    <property type="evidence" value="ECO:0007669"/>
    <property type="project" value="TreeGrafter"/>
</dbReference>
<dbReference type="InterPro" id="IPR015943">
    <property type="entry name" value="WD40/YVTN_repeat-like_dom_sf"/>
</dbReference>
<keyword evidence="10" id="KW-0472">Membrane</keyword>
<dbReference type="GO" id="GO:0005886">
    <property type="term" value="C:plasma membrane"/>
    <property type="evidence" value="ECO:0007669"/>
    <property type="project" value="TreeGrafter"/>
</dbReference>
<keyword evidence="10" id="KW-0812">Transmembrane</keyword>
<feature type="domain" description="Protein kinase" evidence="12">
    <location>
        <begin position="733"/>
        <end position="994"/>
    </location>
</feature>
<dbReference type="GO" id="GO:0007399">
    <property type="term" value="P:nervous system development"/>
    <property type="evidence" value="ECO:0007669"/>
    <property type="project" value="TreeGrafter"/>
</dbReference>
<evidence type="ECO:0000256" key="2">
    <source>
        <dbReference type="ARBA" id="ARBA00022679"/>
    </source>
</evidence>
<dbReference type="InterPro" id="IPR050122">
    <property type="entry name" value="RTK"/>
</dbReference>
<dbReference type="SUPFAM" id="SSF56112">
    <property type="entry name" value="Protein kinase-like (PK-like)"/>
    <property type="match status" value="1"/>
</dbReference>
<evidence type="ECO:0000256" key="1">
    <source>
        <dbReference type="ARBA" id="ARBA00004167"/>
    </source>
</evidence>
<keyword evidence="10" id="KW-1133">Transmembrane helix</keyword>
<evidence type="ECO:0000259" key="12">
    <source>
        <dbReference type="PROSITE" id="PS50011"/>
    </source>
</evidence>
<comment type="catalytic activity">
    <reaction evidence="7">
        <text>L-tyrosyl-[protein] + ATP = O-phospho-L-tyrosyl-[protein] + ADP + H(+)</text>
        <dbReference type="Rhea" id="RHEA:10596"/>
        <dbReference type="Rhea" id="RHEA-COMP:10136"/>
        <dbReference type="Rhea" id="RHEA-COMP:20101"/>
        <dbReference type="ChEBI" id="CHEBI:15378"/>
        <dbReference type="ChEBI" id="CHEBI:30616"/>
        <dbReference type="ChEBI" id="CHEBI:46858"/>
        <dbReference type="ChEBI" id="CHEBI:61978"/>
        <dbReference type="ChEBI" id="CHEBI:456216"/>
        <dbReference type="EC" id="2.7.10.1"/>
    </reaction>
</comment>
<dbReference type="Gene3D" id="2.130.10.10">
    <property type="entry name" value="YVTN repeat-like/Quinoprotein amine dehydrogenase"/>
    <property type="match status" value="1"/>
</dbReference>
<keyword evidence="3 8" id="KW-0547">Nucleotide-binding</keyword>
<feature type="region of interest" description="Disordered" evidence="9">
    <location>
        <begin position="597"/>
        <end position="620"/>
    </location>
</feature>
<keyword evidence="4" id="KW-0418">Kinase</keyword>
<dbReference type="InterPro" id="IPR036352">
    <property type="entry name" value="Semap_dom_sf"/>
</dbReference>
<protein>
    <submittedName>
        <fullName evidence="14">Protein kinase domain-containing protein</fullName>
    </submittedName>
</protein>
<accession>A0AAF3E9W5</accession>
<evidence type="ECO:0000313" key="14">
    <source>
        <dbReference type="WBParaSite" id="MBELARI_LOCUS10696"/>
    </source>
</evidence>
<proteinExistence type="predicted"/>
<dbReference type="PROSITE" id="PS00107">
    <property type="entry name" value="PROTEIN_KINASE_ATP"/>
    <property type="match status" value="1"/>
</dbReference>
<evidence type="ECO:0000256" key="5">
    <source>
        <dbReference type="ARBA" id="ARBA00022840"/>
    </source>
</evidence>
<dbReference type="SMART" id="SM00219">
    <property type="entry name" value="TyrKc"/>
    <property type="match status" value="1"/>
</dbReference>
<dbReference type="Gene3D" id="1.10.510.10">
    <property type="entry name" value="Transferase(Phosphotransferase) domain 1"/>
    <property type="match status" value="1"/>
</dbReference>
<feature type="region of interest" description="Disordered" evidence="9">
    <location>
        <begin position="1034"/>
        <end position="1055"/>
    </location>
</feature>
<dbReference type="Proteomes" id="UP000887575">
    <property type="component" value="Unassembled WGS sequence"/>
</dbReference>
<evidence type="ECO:0000313" key="13">
    <source>
        <dbReference type="Proteomes" id="UP000887575"/>
    </source>
</evidence>
<dbReference type="WBParaSite" id="MBELARI_LOCUS10696">
    <property type="protein sequence ID" value="MBELARI_LOCUS10696"/>
    <property type="gene ID" value="MBELARI_LOCUS10696"/>
</dbReference>
<feature type="signal peptide" evidence="11">
    <location>
        <begin position="1"/>
        <end position="16"/>
    </location>
</feature>
<dbReference type="InterPro" id="IPR000719">
    <property type="entry name" value="Prot_kinase_dom"/>
</dbReference>
<dbReference type="InterPro" id="IPR017441">
    <property type="entry name" value="Protein_kinase_ATP_BS"/>
</dbReference>
<feature type="chain" id="PRO_5041909190" evidence="11">
    <location>
        <begin position="17"/>
        <end position="1055"/>
    </location>
</feature>
<dbReference type="PANTHER" id="PTHR24416:SF564">
    <property type="entry name" value="MACROPHAGE-STIMULATING PROTEIN RECEPTOR"/>
    <property type="match status" value="1"/>
</dbReference>
<dbReference type="GO" id="GO:0004714">
    <property type="term" value="F:transmembrane receptor protein tyrosine kinase activity"/>
    <property type="evidence" value="ECO:0007669"/>
    <property type="project" value="UniProtKB-EC"/>
</dbReference>
<dbReference type="SUPFAM" id="SSF101912">
    <property type="entry name" value="Sema domain"/>
    <property type="match status" value="1"/>
</dbReference>
<evidence type="ECO:0000256" key="9">
    <source>
        <dbReference type="SAM" id="MobiDB-lite"/>
    </source>
</evidence>
<feature type="transmembrane region" description="Helical" evidence="10">
    <location>
        <begin position="627"/>
        <end position="648"/>
    </location>
</feature>
<sequence length="1055" mass="118910">MSRWLFLVLLFRLSSQQVTFLELSRDDGNVLGLASDFGTIAVAAKKRIFLYRDTGQDSMTLDTQIGIIKLEDGIEDSLLEFKLVDRDSLLLCDKDTCRLCALNATCTELKRERRNSKNDLLFASAVKDGQKIFVRAIDKRNMAWVSAYLLDRNGDELEPFQTSDDLSHFKKTGLSSSFSKDGFVYFVGSSQSRFEPFIFENQDVDKTETGLLRLSRLCTRDGTKLLESKIEIALSCGDLPKQGGEVNDFASYFDPSEEILYVAASNQANSSNGSNQKTYVVCQFPYAALQQRFDNVWQMCQSTSKEEADACKSWADPNNLPDHCYVFAKSDGYSQRCSRFQGPTSESTNPLANCDLAGHDSTAYRYGSLSDYRPLLGVAINVLMGSDSNEISQVIPDHHGSLFFSNFQGSIFRTSLANIAARVTWSKNNTSDNLHRIALSSLSDTVYYSAPNKVMSLKLNCDALFHSCEDLLVGGFTDALRCGWCPNEDGKPSGQVLALDSNRFECSGQILRGVCPPVIQYVGFDSSKNSWNLYGKNLGSMIDPRVLICSTNCTPVLESGERMQCKLSAPSQKDFDTCDVVMTGKVGDSKMRIYRPPVKDEGSQAAGSGDTTGKDDKNKGMSRTSKALIAIFSVIGILVFIAIILWYARKTYMNNQNRKHMNEDFTMGGIYNPTVVRRWGAQLESHPLNVYGQHHQNGLQNGNGSLRDHDPFSPYEQISRDIDPKLKIELRDIKLETQIGKGHYGIVFRGEYCPSENFRQKVACKMLQHGVPGVREFVNEGLLMSKFDHPRVMRLIGIAFDQDFTPIIVTEYMSNGDLLKFVKDPNKHQTLRSFLNFAVQISEGMEYLHQKNFIHRDLAARNCMLDDFLNVKIADFGLCRELSNFENYEVLHRNRDLPLRWMPIEALTSQIFTQKGDVWAYGVVLWELMTRGQMPYTGIANFLVQPYLASEERLPQPRYCPPRLYDYVMLSCWAANPEDRPTFTELTRRIKQVVEELEQTQRQKMSAVYEQVTPLRTSQNDSAALTPTTGQTMLGEEAEEDDDLPPQPIPNSTIL</sequence>
<dbReference type="PROSITE" id="PS00109">
    <property type="entry name" value="PROTEIN_KINASE_TYR"/>
    <property type="match status" value="1"/>
</dbReference>
<dbReference type="PANTHER" id="PTHR24416">
    <property type="entry name" value="TYROSINE-PROTEIN KINASE RECEPTOR"/>
    <property type="match status" value="1"/>
</dbReference>
<evidence type="ECO:0000256" key="10">
    <source>
        <dbReference type="SAM" id="Phobius"/>
    </source>
</evidence>
<dbReference type="InterPro" id="IPR020635">
    <property type="entry name" value="Tyr_kinase_cat_dom"/>
</dbReference>
<comment type="subcellular location">
    <subcellularLocation>
        <location evidence="1">Membrane</location>
        <topology evidence="1">Single-pass membrane protein</topology>
    </subcellularLocation>
</comment>
<keyword evidence="6" id="KW-0829">Tyrosine-protein kinase</keyword>
<keyword evidence="11" id="KW-0732">Signal</keyword>
<evidence type="ECO:0000256" key="8">
    <source>
        <dbReference type="PROSITE-ProRule" id="PRU10141"/>
    </source>
</evidence>
<organism evidence="13 14">
    <name type="scientific">Mesorhabditis belari</name>
    <dbReference type="NCBI Taxonomy" id="2138241"/>
    <lineage>
        <taxon>Eukaryota</taxon>
        <taxon>Metazoa</taxon>
        <taxon>Ecdysozoa</taxon>
        <taxon>Nematoda</taxon>
        <taxon>Chromadorea</taxon>
        <taxon>Rhabditida</taxon>
        <taxon>Rhabditina</taxon>
        <taxon>Rhabditomorpha</taxon>
        <taxon>Rhabditoidea</taxon>
        <taxon>Rhabditidae</taxon>
        <taxon>Mesorhabditinae</taxon>
        <taxon>Mesorhabditis</taxon>
    </lineage>
</organism>
<dbReference type="FunFam" id="1.10.510.10:FF:000554">
    <property type="entry name" value="Predicted protein"/>
    <property type="match status" value="1"/>
</dbReference>
<dbReference type="InterPro" id="IPR008266">
    <property type="entry name" value="Tyr_kinase_AS"/>
</dbReference>
<name>A0AAF3E9W5_9BILA</name>
<evidence type="ECO:0000256" key="3">
    <source>
        <dbReference type="ARBA" id="ARBA00022741"/>
    </source>
</evidence>
<evidence type="ECO:0000256" key="11">
    <source>
        <dbReference type="SAM" id="SignalP"/>
    </source>
</evidence>
<dbReference type="PROSITE" id="PS50011">
    <property type="entry name" value="PROTEIN_KINASE_DOM"/>
    <property type="match status" value="1"/>
</dbReference>
<dbReference type="InterPro" id="IPR011009">
    <property type="entry name" value="Kinase-like_dom_sf"/>
</dbReference>
<dbReference type="CDD" id="cd00192">
    <property type="entry name" value="PTKc"/>
    <property type="match status" value="1"/>
</dbReference>
<keyword evidence="2" id="KW-0808">Transferase</keyword>
<evidence type="ECO:0000256" key="7">
    <source>
        <dbReference type="ARBA" id="ARBA00051243"/>
    </source>
</evidence>
<dbReference type="Pfam" id="PF07714">
    <property type="entry name" value="PK_Tyr_Ser-Thr"/>
    <property type="match status" value="1"/>
</dbReference>
<dbReference type="GO" id="GO:0016477">
    <property type="term" value="P:cell migration"/>
    <property type="evidence" value="ECO:0007669"/>
    <property type="project" value="TreeGrafter"/>
</dbReference>
<dbReference type="GO" id="GO:0007169">
    <property type="term" value="P:cell surface receptor protein tyrosine kinase signaling pathway"/>
    <property type="evidence" value="ECO:0007669"/>
    <property type="project" value="TreeGrafter"/>
</dbReference>
<evidence type="ECO:0000256" key="6">
    <source>
        <dbReference type="ARBA" id="ARBA00023137"/>
    </source>
</evidence>
<dbReference type="PRINTS" id="PR00109">
    <property type="entry name" value="TYRKINASE"/>
</dbReference>
<dbReference type="AlphaFoldDB" id="A0AAF3E9W5"/>
<feature type="binding site" evidence="8">
    <location>
        <position position="765"/>
    </location>
    <ligand>
        <name>ATP</name>
        <dbReference type="ChEBI" id="CHEBI:30616"/>
    </ligand>
</feature>
<dbReference type="GO" id="GO:0005524">
    <property type="term" value="F:ATP binding"/>
    <property type="evidence" value="ECO:0007669"/>
    <property type="project" value="UniProtKB-UniRule"/>
</dbReference>
<keyword evidence="13" id="KW-1185">Reference proteome</keyword>
<dbReference type="InterPro" id="IPR001245">
    <property type="entry name" value="Ser-Thr/Tyr_kinase_cat_dom"/>
</dbReference>
<keyword evidence="5 8" id="KW-0067">ATP-binding</keyword>